<evidence type="ECO:0000313" key="2">
    <source>
        <dbReference type="EMBL" id="AEG61953.1"/>
    </source>
</evidence>
<dbReference type="OrthoDB" id="1803536at2"/>
<dbReference type="KEGG" id="dru:Desru_3753"/>
<dbReference type="eggNOG" id="ENOG502ZRI6">
    <property type="taxonomic scope" value="Bacteria"/>
</dbReference>
<dbReference type="RefSeq" id="WP_013843698.1">
    <property type="nucleotide sequence ID" value="NC_015589.1"/>
</dbReference>
<evidence type="ECO:0000313" key="3">
    <source>
        <dbReference type="Proteomes" id="UP000009234"/>
    </source>
</evidence>
<keyword evidence="1" id="KW-0732">Signal</keyword>
<dbReference type="AlphaFoldDB" id="F6DQ09"/>
<protein>
    <submittedName>
        <fullName evidence="2">Uncharacterized protein</fullName>
    </submittedName>
</protein>
<name>F6DQ09_DESRL</name>
<feature type="signal peptide" evidence="1">
    <location>
        <begin position="1"/>
        <end position="21"/>
    </location>
</feature>
<dbReference type="STRING" id="696281.Desru_3753"/>
<proteinExistence type="predicted"/>
<organism evidence="2 3">
    <name type="scientific">Desulforamulus ruminis (strain ATCC 23193 / DSM 2154 / NCIMB 8452 / DL)</name>
    <name type="common">Desulfotomaculum ruminis</name>
    <dbReference type="NCBI Taxonomy" id="696281"/>
    <lineage>
        <taxon>Bacteria</taxon>
        <taxon>Bacillati</taxon>
        <taxon>Bacillota</taxon>
        <taxon>Clostridia</taxon>
        <taxon>Eubacteriales</taxon>
        <taxon>Peptococcaceae</taxon>
        <taxon>Desulforamulus</taxon>
    </lineage>
</organism>
<gene>
    <name evidence="2" type="ordered locus">Desru_3753</name>
</gene>
<evidence type="ECO:0000256" key="1">
    <source>
        <dbReference type="SAM" id="SignalP"/>
    </source>
</evidence>
<reference evidence="3" key="1">
    <citation type="submission" date="2011-05" db="EMBL/GenBank/DDBJ databases">
        <title>Complete sequence of Desulfotomaculum ruminis DSM 2154.</title>
        <authorList>
            <person name="Lucas S."/>
            <person name="Copeland A."/>
            <person name="Lapidus A."/>
            <person name="Cheng J.-F."/>
            <person name="Goodwin L."/>
            <person name="Pitluck S."/>
            <person name="Lu M."/>
            <person name="Detter J.C."/>
            <person name="Han C."/>
            <person name="Tapia R."/>
            <person name="Land M."/>
            <person name="Hauser L."/>
            <person name="Kyrpides N."/>
            <person name="Ivanova N."/>
            <person name="Mikhailova N."/>
            <person name="Pagani I."/>
            <person name="Stams A.J.M."/>
            <person name="Plugge C.M."/>
            <person name="Muyzer G."/>
            <person name="Kuever J."/>
            <person name="Parshina S.N."/>
            <person name="Ivanova A.E."/>
            <person name="Nazina T.N."/>
            <person name="Brambilla E."/>
            <person name="Spring S."/>
            <person name="Klenk H.-P."/>
            <person name="Woyke T."/>
        </authorList>
    </citation>
    <scope>NUCLEOTIDE SEQUENCE [LARGE SCALE GENOMIC DNA]</scope>
    <source>
        <strain evidence="3">ATCC 23193 / DSM 2154 / NCIB 8452 / DL</strain>
    </source>
</reference>
<feature type="chain" id="PRO_5003333372" evidence="1">
    <location>
        <begin position="22"/>
        <end position="551"/>
    </location>
</feature>
<keyword evidence="3" id="KW-1185">Reference proteome</keyword>
<accession>F6DQ09</accession>
<dbReference type="Proteomes" id="UP000009234">
    <property type="component" value="Chromosome"/>
</dbReference>
<dbReference type="EMBL" id="CP002780">
    <property type="protein sequence ID" value="AEG61953.1"/>
    <property type="molecule type" value="Genomic_DNA"/>
</dbReference>
<reference evidence="2 3" key="2">
    <citation type="journal article" date="2012" name="Stand. Genomic Sci.">
        <title>Complete genome sequence of the sulfate-reducing firmicute Desulfotomaculum ruminis type strain (DL(T)).</title>
        <authorList>
            <person name="Spring S."/>
            <person name="Visser M."/>
            <person name="Lu M."/>
            <person name="Copeland A."/>
            <person name="Lapidus A."/>
            <person name="Lucas S."/>
            <person name="Cheng J.F."/>
            <person name="Han C."/>
            <person name="Tapia R."/>
            <person name="Goodwin L.A."/>
            <person name="Pitluck S."/>
            <person name="Ivanova N."/>
            <person name="Land M."/>
            <person name="Hauser L."/>
            <person name="Larimer F."/>
            <person name="Rohde M."/>
            <person name="Goker M."/>
            <person name="Detter J.C."/>
            <person name="Kyrpides N.C."/>
            <person name="Woyke T."/>
            <person name="Schaap P.J."/>
            <person name="Plugge C.M."/>
            <person name="Muyzer G."/>
            <person name="Kuever J."/>
            <person name="Pereira I.A."/>
            <person name="Parshina S.N."/>
            <person name="Bernier-Latmani R."/>
            <person name="Stams A.J."/>
            <person name="Klenk H.P."/>
        </authorList>
    </citation>
    <scope>NUCLEOTIDE SEQUENCE [LARGE SCALE GENOMIC DNA]</scope>
    <source>
        <strain evidence="3">ATCC 23193 / DSM 2154 / NCIB 8452 / DL</strain>
    </source>
</reference>
<sequence length="551" mass="60210">MVYRYLLIMIFLLSLPVPAWALTVFEDDFINTTHVDMTKTTAIIDLSDTSVKLPMINTPNAIAMNKYGDGYAVVTKTGIQMYECDDSADSIKQNNIFSCPFITDAIGVAIRQDNLNIWAIRQDGVQYAKFNGSAMADEPALKASGIGAVVSVDAWEGSDKAAVLIKDDEGSAQLKIYNARSGALVNELTQNTTIQDPVAVSIVKGTADLRVATKDTIYYLMYDDFTGNYVEDTAKKITGLSEILSLSSDQSTHAINSKSNAQLYFDNDTGGGKSVSAYSIGTVSEAFAISLKPDSYDQAIVTSSGEVQYWRYDDAQGKMVRDSRMEKTGLQLMGGYMAPKEYWSKIFSTDSDFEEVKLTVTEDIPANTSISYWVSSNGGINFTEVAPGLWCTVPVGKDYVVKAILNTMDDNVTPRILYLKLEATTLNIRDLKVTAIAKNKIGQTLPTNIFPVEAKAGADVVFEVITEGNAETVWADFTTGANVVLTNRQSITDDINVWWGSYIVPVDAVNPSSIGITLTAQKGVKQKHLSVNPFINVRGNIYEVLDLTITK</sequence>
<dbReference type="HOGENOM" id="CLU_494124_0_0_9"/>